<dbReference type="RefSeq" id="XP_013283102.1">
    <property type="nucleotide sequence ID" value="XM_013427648.1"/>
</dbReference>
<organism evidence="6 7">
    <name type="scientific">Fonsecaea pedrosoi CBS 271.37</name>
    <dbReference type="NCBI Taxonomy" id="1442368"/>
    <lineage>
        <taxon>Eukaryota</taxon>
        <taxon>Fungi</taxon>
        <taxon>Dikarya</taxon>
        <taxon>Ascomycota</taxon>
        <taxon>Pezizomycotina</taxon>
        <taxon>Eurotiomycetes</taxon>
        <taxon>Chaetothyriomycetidae</taxon>
        <taxon>Chaetothyriales</taxon>
        <taxon>Herpotrichiellaceae</taxon>
        <taxon>Fonsecaea</taxon>
    </lineage>
</organism>
<dbReference type="PANTHER" id="PTHR23502">
    <property type="entry name" value="MAJOR FACILITATOR SUPERFAMILY"/>
    <property type="match status" value="1"/>
</dbReference>
<evidence type="ECO:0000256" key="4">
    <source>
        <dbReference type="ARBA" id="ARBA00023136"/>
    </source>
</evidence>
<keyword evidence="3 5" id="KW-1133">Transmembrane helix</keyword>
<accession>A0A0D2H3Q9</accession>
<dbReference type="Proteomes" id="UP000053029">
    <property type="component" value="Unassembled WGS sequence"/>
</dbReference>
<feature type="transmembrane region" description="Helical" evidence="5">
    <location>
        <begin position="407"/>
        <end position="426"/>
    </location>
</feature>
<feature type="transmembrane region" description="Helical" evidence="5">
    <location>
        <begin position="366"/>
        <end position="387"/>
    </location>
</feature>
<dbReference type="InterPro" id="IPR011701">
    <property type="entry name" value="MFS"/>
</dbReference>
<dbReference type="PANTHER" id="PTHR23502:SF22">
    <property type="entry name" value="MAJOR FACILITATOR SUPERFAMILY (MFS) PROFILE DOMAIN-CONTAINING PROTEIN"/>
    <property type="match status" value="1"/>
</dbReference>
<comment type="subcellular location">
    <subcellularLocation>
        <location evidence="1">Membrane</location>
        <topology evidence="1">Multi-pass membrane protein</topology>
    </subcellularLocation>
</comment>
<dbReference type="Pfam" id="PF07690">
    <property type="entry name" value="MFS_1"/>
    <property type="match status" value="1"/>
</dbReference>
<proteinExistence type="predicted"/>
<feature type="transmembrane region" description="Helical" evidence="5">
    <location>
        <begin position="135"/>
        <end position="152"/>
    </location>
</feature>
<reference evidence="6 7" key="1">
    <citation type="submission" date="2015-01" db="EMBL/GenBank/DDBJ databases">
        <title>The Genome Sequence of Fonsecaea pedrosoi CBS 271.37.</title>
        <authorList>
            <consortium name="The Broad Institute Genomics Platform"/>
            <person name="Cuomo C."/>
            <person name="de Hoog S."/>
            <person name="Gorbushina A."/>
            <person name="Stielow B."/>
            <person name="Teixiera M."/>
            <person name="Abouelleil A."/>
            <person name="Chapman S.B."/>
            <person name="Priest M."/>
            <person name="Young S.K."/>
            <person name="Wortman J."/>
            <person name="Nusbaum C."/>
            <person name="Birren B."/>
        </authorList>
    </citation>
    <scope>NUCLEOTIDE SEQUENCE [LARGE SCALE GENOMIC DNA]</scope>
    <source>
        <strain evidence="6 7">CBS 271.37</strain>
    </source>
</reference>
<sequence length="533" mass="58868">MVAEYESKTAVQSEPAGQVDHIDHAPGLDHVVFNAHDAEVAAGEVLALVDTADMSCIGDLKLAKDHHTVLFPQPSSSPHDPLNWSWMRKHALLASLCLGSFQCDFTAGIISAVVLQGAEWNLSPNKVNEASSLNILMIGIGGFIWIPFINFWGRAPVLFWTALLGFAFTLGCAVAPNFSTYYAMRGLQSTFQSSYLSVGLACITDVFFFHEHARKIGIWIACVLTAPYFGPIFSNFMLYYLVEWRPVTWMITAVSGLNLVLTPFLIDESFYNRNLPAESQPHRGNKISRILGIWQIRNHSYFMPVGTAFLRYLKVCLKPLVILSFIYFLLAYMWFIGTGIAAPILLQTPPSYGGYGFSNKAVACMYFAPLVGVLLGESFGHFFNDWLALSYIKKHKGVFVPEVRLKASFLATVFMVPGLILLGQVLGKHLHWVGIAFGWGMYTFGACVTAVALFAYLSDSYPTASGECSAILNLSRCMGGFAVGYFELPWGLKDGYPVSFGVQAALVVSSVFFLIAFMFFGKALRRWGGPVEH</sequence>
<dbReference type="SUPFAM" id="SSF103473">
    <property type="entry name" value="MFS general substrate transporter"/>
    <property type="match status" value="1"/>
</dbReference>
<feature type="transmembrane region" description="Helical" evidence="5">
    <location>
        <begin position="157"/>
        <end position="178"/>
    </location>
</feature>
<feature type="transmembrane region" description="Helical" evidence="5">
    <location>
        <begin position="470"/>
        <end position="488"/>
    </location>
</feature>
<feature type="transmembrane region" description="Helical" evidence="5">
    <location>
        <begin position="500"/>
        <end position="520"/>
    </location>
</feature>
<dbReference type="GO" id="GO:0005886">
    <property type="term" value="C:plasma membrane"/>
    <property type="evidence" value="ECO:0007669"/>
    <property type="project" value="TreeGrafter"/>
</dbReference>
<dbReference type="Gene3D" id="1.20.1250.20">
    <property type="entry name" value="MFS general substrate transporter like domains"/>
    <property type="match status" value="1"/>
</dbReference>
<feature type="transmembrane region" description="Helical" evidence="5">
    <location>
        <begin position="247"/>
        <end position="266"/>
    </location>
</feature>
<evidence type="ECO:0000256" key="5">
    <source>
        <dbReference type="SAM" id="Phobius"/>
    </source>
</evidence>
<dbReference type="HOGENOM" id="CLU_008455_13_8_1"/>
<gene>
    <name evidence="6" type="ORF">Z517_05906</name>
</gene>
<dbReference type="AlphaFoldDB" id="A0A0D2H3Q9"/>
<protein>
    <submittedName>
        <fullName evidence="6">Unplaced genomic scaffold supercont1.4, whole genome shotgun sequence</fullName>
    </submittedName>
</protein>
<feature type="transmembrane region" description="Helical" evidence="5">
    <location>
        <begin position="320"/>
        <end position="346"/>
    </location>
</feature>
<evidence type="ECO:0000313" key="7">
    <source>
        <dbReference type="Proteomes" id="UP000053029"/>
    </source>
</evidence>
<dbReference type="GO" id="GO:0022857">
    <property type="term" value="F:transmembrane transporter activity"/>
    <property type="evidence" value="ECO:0007669"/>
    <property type="project" value="InterPro"/>
</dbReference>
<keyword evidence="4 5" id="KW-0472">Membrane</keyword>
<evidence type="ECO:0000256" key="1">
    <source>
        <dbReference type="ARBA" id="ARBA00004141"/>
    </source>
</evidence>
<dbReference type="GeneID" id="25305396"/>
<dbReference type="EMBL" id="KN846972">
    <property type="protein sequence ID" value="KIW79294.1"/>
    <property type="molecule type" value="Genomic_DNA"/>
</dbReference>
<feature type="transmembrane region" description="Helical" evidence="5">
    <location>
        <begin position="432"/>
        <end position="458"/>
    </location>
</feature>
<feature type="transmembrane region" description="Helical" evidence="5">
    <location>
        <begin position="91"/>
        <end position="115"/>
    </location>
</feature>
<keyword evidence="7" id="KW-1185">Reference proteome</keyword>
<feature type="transmembrane region" description="Helical" evidence="5">
    <location>
        <begin position="216"/>
        <end position="241"/>
    </location>
</feature>
<feature type="transmembrane region" description="Helical" evidence="5">
    <location>
        <begin position="190"/>
        <end position="209"/>
    </location>
</feature>
<evidence type="ECO:0000256" key="2">
    <source>
        <dbReference type="ARBA" id="ARBA00022692"/>
    </source>
</evidence>
<name>A0A0D2H3Q9_9EURO</name>
<dbReference type="OrthoDB" id="2533084at2759"/>
<keyword evidence="2 5" id="KW-0812">Transmembrane</keyword>
<evidence type="ECO:0000313" key="6">
    <source>
        <dbReference type="EMBL" id="KIW79294.1"/>
    </source>
</evidence>
<evidence type="ECO:0000256" key="3">
    <source>
        <dbReference type="ARBA" id="ARBA00022989"/>
    </source>
</evidence>
<dbReference type="InterPro" id="IPR036259">
    <property type="entry name" value="MFS_trans_sf"/>
</dbReference>
<dbReference type="VEuPathDB" id="FungiDB:Z517_05906"/>